<evidence type="ECO:0000313" key="2">
    <source>
        <dbReference type="Proteomes" id="UP000464671"/>
    </source>
</evidence>
<dbReference type="EMBL" id="MN812239">
    <property type="protein sequence ID" value="QHB40975.1"/>
    <property type="molecule type" value="Genomic_DNA"/>
</dbReference>
<evidence type="ECO:0000313" key="1">
    <source>
        <dbReference type="EMBL" id="QHB40975.1"/>
    </source>
</evidence>
<name>A0A6B9LRU7_9CAUD</name>
<organism evidence="1 2">
    <name type="scientific">Flavobacterium phage vB_FspS_tant8-1</name>
    <dbReference type="NCBI Taxonomy" id="2686278"/>
    <lineage>
        <taxon>Viruses</taxon>
        <taxon>Duplodnaviria</taxon>
        <taxon>Heunggongvirae</taxon>
        <taxon>Uroviricota</taxon>
        <taxon>Caudoviricetes</taxon>
        <taxon>Tantvirus</taxon>
        <taxon>Tantvirus tant</taxon>
    </lineage>
</organism>
<reference evidence="1 2" key="1">
    <citation type="journal article" date="2020" name="Viruses">
        <title>Diversity and Host Interactions Among Virulent and Temperate Baltic Sea Flavobacterium Phages.</title>
        <authorList>
            <person name="Nilsson E."/>
            <person name="Bayfield O.W."/>
            <person name="Lundin D."/>
            <person name="Antson A.A."/>
            <person name="Holmfeldt K."/>
        </authorList>
    </citation>
    <scope>NUCLEOTIDE SEQUENCE [LARGE SCALE GENOMIC DNA]</scope>
</reference>
<gene>
    <name evidence="1" type="ORF">tant81_gp044</name>
</gene>
<proteinExistence type="predicted"/>
<dbReference type="Proteomes" id="UP000464671">
    <property type="component" value="Segment"/>
</dbReference>
<accession>A0A6B9LRU7</accession>
<protein>
    <submittedName>
        <fullName evidence="1">Major capsid protein</fullName>
    </submittedName>
</protein>
<keyword evidence="2" id="KW-1185">Reference proteome</keyword>
<sequence length="351" mass="38457">MSLIATYLQDIRAKYPSNNDRDELRIKQDGILTSVLSMTNSPSSIVSPELMAQANASVGRNLDIPVMQKGVVTISNARSCTITGGQSESDLVRVTWKTLSANILMVPSQYGKNDITYQADLAKKIREVVEAFKVEIENDLDSAFDANKSQVYGSSIVGDIYTLTANAIQVEPSQVDFFFNDVDAINFADDFNDPTIKVIGNHRVMSIVRRLQAQADMNATNTAFQFFGKDFTFSNRITNGSGVQATGYFMPDGSVGLLTRVDIDSQLGHVASDGTEWAQELLPGLPFPVGIQFKSKCDNKSTLEASGLGHLTSTMVEMWQISFDFAIVVPYNSDIATNPSSIRKFEFIPAP</sequence>